<keyword evidence="3" id="KW-1185">Reference proteome</keyword>
<evidence type="ECO:0000256" key="1">
    <source>
        <dbReference type="SAM" id="MobiDB-lite"/>
    </source>
</evidence>
<protein>
    <submittedName>
        <fullName evidence="2">Uncharacterized protein</fullName>
    </submittedName>
</protein>
<dbReference type="AlphaFoldDB" id="A0A194WBI4"/>
<sequence>MLFRSASEFGSGFRGPGSKAAAEAEAEMEAEMEADRAEKTLGDHRGIADATLMRTLEVGSSGELRSGYLAA</sequence>
<feature type="region of interest" description="Disordered" evidence="1">
    <location>
        <begin position="1"/>
        <end position="33"/>
    </location>
</feature>
<reference evidence="2" key="1">
    <citation type="submission" date="2014-12" db="EMBL/GenBank/DDBJ databases">
        <title>Genome Sequence of Valsa Canker Pathogens Uncovers a Specific Adaption of Colonization on Woody Bark.</title>
        <authorList>
            <person name="Yin Z."/>
            <person name="Liu H."/>
            <person name="Gao X."/>
            <person name="Li Z."/>
            <person name="Song N."/>
            <person name="Ke X."/>
            <person name="Dai Q."/>
            <person name="Wu Y."/>
            <person name="Sun Y."/>
            <person name="Xu J.-R."/>
            <person name="Kang Z.K."/>
            <person name="Wang L."/>
            <person name="Huang L."/>
        </authorList>
    </citation>
    <scope>NUCLEOTIDE SEQUENCE [LARGE SCALE GENOMIC DNA]</scope>
    <source>
        <strain evidence="2">03-8</strain>
    </source>
</reference>
<dbReference type="EMBL" id="CM003108">
    <property type="protein sequence ID" value="KUI73779.1"/>
    <property type="molecule type" value="Genomic_DNA"/>
</dbReference>
<accession>A0A194WBI4</accession>
<name>A0A194WBI4_CYTMA</name>
<organism evidence="2 3">
    <name type="scientific">Cytospora mali</name>
    <name type="common">Apple Valsa canker fungus</name>
    <name type="synonym">Valsa mali</name>
    <dbReference type="NCBI Taxonomy" id="578113"/>
    <lineage>
        <taxon>Eukaryota</taxon>
        <taxon>Fungi</taxon>
        <taxon>Dikarya</taxon>
        <taxon>Ascomycota</taxon>
        <taxon>Pezizomycotina</taxon>
        <taxon>Sordariomycetes</taxon>
        <taxon>Sordariomycetidae</taxon>
        <taxon>Diaporthales</taxon>
        <taxon>Cytosporaceae</taxon>
        <taxon>Cytospora</taxon>
    </lineage>
</organism>
<evidence type="ECO:0000313" key="3">
    <source>
        <dbReference type="Proteomes" id="UP000078559"/>
    </source>
</evidence>
<dbReference type="Proteomes" id="UP000078559">
    <property type="component" value="Chromosome 11"/>
</dbReference>
<gene>
    <name evidence="2" type="ORF">VM1G_11936</name>
</gene>
<proteinExistence type="predicted"/>
<evidence type="ECO:0000313" key="2">
    <source>
        <dbReference type="EMBL" id="KUI73779.1"/>
    </source>
</evidence>